<dbReference type="EMBL" id="JAAAHY010002294">
    <property type="protein sequence ID" value="KAF9944824.1"/>
    <property type="molecule type" value="Genomic_DNA"/>
</dbReference>
<dbReference type="PANTHER" id="PTHR31495:SF0">
    <property type="entry name" value="BINDING PROTEIN CALEOSIN, PUTATIVE (AFU_ORTHOLOGUE AFUA_5G13750)-RELATED"/>
    <property type="match status" value="1"/>
</dbReference>
<accession>A0A9P6IRH8</accession>
<dbReference type="Proteomes" id="UP000738359">
    <property type="component" value="Unassembled WGS sequence"/>
</dbReference>
<comment type="caution">
    <text evidence="2">The sequence shown here is derived from an EMBL/GenBank/DDBJ whole genome shotgun (WGS) entry which is preliminary data.</text>
</comment>
<comment type="similarity">
    <text evidence="1">Belongs to the caleosin family.</text>
</comment>
<proteinExistence type="inferred from homology"/>
<evidence type="ECO:0000313" key="2">
    <source>
        <dbReference type="EMBL" id="KAF9944824.1"/>
    </source>
</evidence>
<name>A0A9P6IRH8_MORAP</name>
<organism evidence="2 3">
    <name type="scientific">Mortierella alpina</name>
    <name type="common">Oleaginous fungus</name>
    <name type="synonym">Mortierella renispora</name>
    <dbReference type="NCBI Taxonomy" id="64518"/>
    <lineage>
        <taxon>Eukaryota</taxon>
        <taxon>Fungi</taxon>
        <taxon>Fungi incertae sedis</taxon>
        <taxon>Mucoromycota</taxon>
        <taxon>Mortierellomycotina</taxon>
        <taxon>Mortierellomycetes</taxon>
        <taxon>Mortierellales</taxon>
        <taxon>Mortierellaceae</taxon>
        <taxon>Mortierella</taxon>
    </lineage>
</organism>
<dbReference type="GO" id="GO:0004497">
    <property type="term" value="F:monooxygenase activity"/>
    <property type="evidence" value="ECO:0007669"/>
    <property type="project" value="TreeGrafter"/>
</dbReference>
<keyword evidence="3" id="KW-1185">Reference proteome</keyword>
<protein>
    <recommendedName>
        <fullName evidence="4">Caleosin-domain-containing protein</fullName>
    </recommendedName>
</protein>
<evidence type="ECO:0000256" key="1">
    <source>
        <dbReference type="ARBA" id="ARBA00006765"/>
    </source>
</evidence>
<evidence type="ECO:0000313" key="3">
    <source>
        <dbReference type="Proteomes" id="UP000738359"/>
    </source>
</evidence>
<dbReference type="OrthoDB" id="640742at2759"/>
<reference evidence="2" key="1">
    <citation type="journal article" date="2020" name="Fungal Divers.">
        <title>Resolving the Mortierellaceae phylogeny through synthesis of multi-gene phylogenetics and phylogenomics.</title>
        <authorList>
            <person name="Vandepol N."/>
            <person name="Liber J."/>
            <person name="Desiro A."/>
            <person name="Na H."/>
            <person name="Kennedy M."/>
            <person name="Barry K."/>
            <person name="Grigoriev I.V."/>
            <person name="Miller A.N."/>
            <person name="O'Donnell K."/>
            <person name="Stajich J.E."/>
            <person name="Bonito G."/>
        </authorList>
    </citation>
    <scope>NUCLEOTIDE SEQUENCE</scope>
    <source>
        <strain evidence="2">CK1249</strain>
    </source>
</reference>
<dbReference type="Pfam" id="PF05042">
    <property type="entry name" value="Caleosin"/>
    <property type="match status" value="1"/>
</dbReference>
<dbReference type="AlphaFoldDB" id="A0A9P6IRH8"/>
<dbReference type="InterPro" id="IPR007736">
    <property type="entry name" value="Caleosin-related"/>
</dbReference>
<dbReference type="PANTHER" id="PTHR31495">
    <property type="entry name" value="PEROXYGENASE 3-RELATED"/>
    <property type="match status" value="1"/>
</dbReference>
<dbReference type="GO" id="GO:0005509">
    <property type="term" value="F:calcium ion binding"/>
    <property type="evidence" value="ECO:0007669"/>
    <property type="project" value="TreeGrafter"/>
</dbReference>
<evidence type="ECO:0008006" key="4">
    <source>
        <dbReference type="Google" id="ProtNLM"/>
    </source>
</evidence>
<gene>
    <name evidence="2" type="ORF">BGZ70_004293</name>
</gene>
<sequence>MSLSQFQAFISDEPVTVERKPFRPRQGQLLQDPGTARANIAATAAHPDGTTKNNWAARHTSGTVLQQHCAFFDSDGDGIVWPWDTFRGFYALEFNILLSGLAVVVIHSNLSYPTCPSWLPDPFFRIWLLRIHKDKHGSDTGTFDTEGRFVPQHFEDVFSKYAPEGQDGRTLGDVWRMLKGQRVIADPIGWFAAFFEWMATYILLWPEDGVMRKEDIRRIYDGSLFYEVAARRKTKKDQ</sequence>